<evidence type="ECO:0008006" key="6">
    <source>
        <dbReference type="Google" id="ProtNLM"/>
    </source>
</evidence>
<dbReference type="PANTHER" id="PTHR24320:SF236">
    <property type="entry name" value="SHORT-CHAIN DEHYDROGENASE-RELATED"/>
    <property type="match status" value="1"/>
</dbReference>
<dbReference type="SUPFAM" id="SSF51735">
    <property type="entry name" value="NAD(P)-binding Rossmann-fold domains"/>
    <property type="match status" value="1"/>
</dbReference>
<dbReference type="InterPro" id="IPR002347">
    <property type="entry name" value="SDR_fam"/>
</dbReference>
<name>A0A1E3P885_WICAA</name>
<accession>A0A1E3P885</accession>
<dbReference type="EMBL" id="KV454208">
    <property type="protein sequence ID" value="ODQ61625.1"/>
    <property type="molecule type" value="Genomic_DNA"/>
</dbReference>
<dbReference type="Proteomes" id="UP000094112">
    <property type="component" value="Unassembled WGS sequence"/>
</dbReference>
<dbReference type="GeneID" id="30198457"/>
<dbReference type="Gene3D" id="3.40.50.720">
    <property type="entry name" value="NAD(P)-binding Rossmann-like Domain"/>
    <property type="match status" value="1"/>
</dbReference>
<dbReference type="InterPro" id="IPR036291">
    <property type="entry name" value="NAD(P)-bd_dom_sf"/>
</dbReference>
<dbReference type="Pfam" id="PF00106">
    <property type="entry name" value="adh_short"/>
    <property type="match status" value="1"/>
</dbReference>
<dbReference type="PANTHER" id="PTHR24320">
    <property type="entry name" value="RETINOL DEHYDROGENASE"/>
    <property type="match status" value="1"/>
</dbReference>
<dbReference type="RefSeq" id="XP_019040832.1">
    <property type="nucleotide sequence ID" value="XM_019181211.1"/>
</dbReference>
<dbReference type="AlphaFoldDB" id="A0A1E3P885"/>
<reference evidence="4 5" key="1">
    <citation type="journal article" date="2016" name="Proc. Natl. Acad. Sci. U.S.A.">
        <title>Comparative genomics of biotechnologically important yeasts.</title>
        <authorList>
            <person name="Riley R."/>
            <person name="Haridas S."/>
            <person name="Wolfe K.H."/>
            <person name="Lopes M.R."/>
            <person name="Hittinger C.T."/>
            <person name="Goeker M."/>
            <person name="Salamov A.A."/>
            <person name="Wisecaver J.H."/>
            <person name="Long T.M."/>
            <person name="Calvey C.H."/>
            <person name="Aerts A.L."/>
            <person name="Barry K.W."/>
            <person name="Choi C."/>
            <person name="Clum A."/>
            <person name="Coughlan A.Y."/>
            <person name="Deshpande S."/>
            <person name="Douglass A.P."/>
            <person name="Hanson S.J."/>
            <person name="Klenk H.-P."/>
            <person name="LaButti K.M."/>
            <person name="Lapidus A."/>
            <person name="Lindquist E.A."/>
            <person name="Lipzen A.M."/>
            <person name="Meier-Kolthoff J.P."/>
            <person name="Ohm R.A."/>
            <person name="Otillar R.P."/>
            <person name="Pangilinan J.L."/>
            <person name="Peng Y."/>
            <person name="Rokas A."/>
            <person name="Rosa C.A."/>
            <person name="Scheuner C."/>
            <person name="Sibirny A.A."/>
            <person name="Slot J.C."/>
            <person name="Stielow J.B."/>
            <person name="Sun H."/>
            <person name="Kurtzman C.P."/>
            <person name="Blackwell M."/>
            <person name="Grigoriev I.V."/>
            <person name="Jeffries T.W."/>
        </authorList>
    </citation>
    <scope>NUCLEOTIDE SEQUENCE [LARGE SCALE GENOMIC DNA]</scope>
    <source>
        <strain evidence="5">ATCC 58044 / CBS 1984 / NCYC 433 / NRRL Y-366-8</strain>
    </source>
</reference>
<evidence type="ECO:0000313" key="5">
    <source>
        <dbReference type="Proteomes" id="UP000094112"/>
    </source>
</evidence>
<evidence type="ECO:0000256" key="1">
    <source>
        <dbReference type="ARBA" id="ARBA00006484"/>
    </source>
</evidence>
<dbReference type="GO" id="GO:0016491">
    <property type="term" value="F:oxidoreductase activity"/>
    <property type="evidence" value="ECO:0007669"/>
    <property type="project" value="UniProtKB-KW"/>
</dbReference>
<proteinExistence type="inferred from homology"/>
<protein>
    <recommendedName>
        <fullName evidence="6">NAD(P)-binding protein</fullName>
    </recommendedName>
</protein>
<evidence type="ECO:0000313" key="4">
    <source>
        <dbReference type="EMBL" id="ODQ61625.1"/>
    </source>
</evidence>
<keyword evidence="2" id="KW-0521">NADP</keyword>
<gene>
    <name evidence="4" type="ORF">WICANDRAFT_25953</name>
</gene>
<evidence type="ECO:0000256" key="3">
    <source>
        <dbReference type="ARBA" id="ARBA00023002"/>
    </source>
</evidence>
<keyword evidence="5" id="KW-1185">Reference proteome</keyword>
<keyword evidence="3" id="KW-0560">Oxidoreductase</keyword>
<dbReference type="OrthoDB" id="191139at2759"/>
<evidence type="ECO:0000256" key="2">
    <source>
        <dbReference type="ARBA" id="ARBA00022857"/>
    </source>
</evidence>
<dbReference type="STRING" id="683960.A0A1E3P885"/>
<comment type="similarity">
    <text evidence="1">Belongs to the short-chain dehydrogenases/reductases (SDR) family.</text>
</comment>
<sequence>MVNVAYEWLRDCWPPKPEFLPKDYPDLTGKTILITGANTGIGFESAKALLKKNATVVFANRSEEKTKIAIAKIQAELGGDSSQRSIFVKTDLSDLSSIKGTAEELKSKGITKLHYTILNAGVMQPPKGSKTKQGFELQIGTNVLGHQLLQKFLTPLVLNAVSSDFTPRVVWLASAAHLSSPPNGGIDWDSFRNADWAGTVSAYGQSKTGNIYQAYIYAQQHKDVISVSAHPGYLASDLTRAYKGYLQYLMKLLMSPPVYGSYTELFAALSPKVTLKESGRYIGPWGQFRELRDDVQEGLTDGTAQKLWDWAEAEIRPYT</sequence>
<organism evidence="4 5">
    <name type="scientific">Wickerhamomyces anomalus (strain ATCC 58044 / CBS 1984 / NCYC 433 / NRRL Y-366-8)</name>
    <name type="common">Yeast</name>
    <name type="synonym">Hansenula anomala</name>
    <dbReference type="NCBI Taxonomy" id="683960"/>
    <lineage>
        <taxon>Eukaryota</taxon>
        <taxon>Fungi</taxon>
        <taxon>Dikarya</taxon>
        <taxon>Ascomycota</taxon>
        <taxon>Saccharomycotina</taxon>
        <taxon>Saccharomycetes</taxon>
        <taxon>Phaffomycetales</taxon>
        <taxon>Wickerhamomycetaceae</taxon>
        <taxon>Wickerhamomyces</taxon>
    </lineage>
</organism>